<evidence type="ECO:0000313" key="5">
    <source>
        <dbReference type="EMBL" id="VEG50152.1"/>
    </source>
</evidence>
<proteinExistence type="predicted"/>
<dbReference type="AlphaFoldDB" id="A0A448ICE3"/>
<evidence type="ECO:0000256" key="4">
    <source>
        <dbReference type="SAM" id="Phobius"/>
    </source>
</evidence>
<dbReference type="PANTHER" id="PTHR37042:SF4">
    <property type="entry name" value="OUTER MEMBRANE PROTEIN RV1973"/>
    <property type="match status" value="1"/>
</dbReference>
<gene>
    <name evidence="5" type="ORF">NCTC10485_04469</name>
</gene>
<evidence type="ECO:0000256" key="2">
    <source>
        <dbReference type="ARBA" id="ARBA00023136"/>
    </source>
</evidence>
<feature type="compositionally biased region" description="Pro residues" evidence="3">
    <location>
        <begin position="143"/>
        <end position="153"/>
    </location>
</feature>
<dbReference type="PANTHER" id="PTHR37042">
    <property type="entry name" value="OUTER MEMBRANE PROTEIN RV1973"/>
    <property type="match status" value="1"/>
</dbReference>
<protein>
    <submittedName>
        <fullName evidence="5">Conserved membrane protein of uncharacterized function</fullName>
    </submittedName>
</protein>
<accession>A0A448ICE3</accession>
<sequence length="204" mass="21561">MPNGDDAADDAAEDTVDDAATGPALSIYGIASAVLAVVAVAAAVLAAMIWSGHRDQAAELDHRTQVMQAAVDWTNVLINMNAGTVDASLQTLQDGTVGQLNSDFDAAVRPYREVVQTLQSRTTGRIEAVAFESLHHDLDREPGTPPPPSPLPPEMSARTDTVLVIASSVSENVGGQPQTVRWNLRLGVSEVDGQLLISQLETVR</sequence>
<feature type="region of interest" description="Disordered" evidence="3">
    <location>
        <begin position="134"/>
        <end position="156"/>
    </location>
</feature>
<keyword evidence="4" id="KW-0812">Transmembrane</keyword>
<feature type="transmembrane region" description="Helical" evidence="4">
    <location>
        <begin position="27"/>
        <end position="50"/>
    </location>
</feature>
<comment type="subcellular location">
    <subcellularLocation>
        <location evidence="1">Membrane</location>
    </subcellularLocation>
</comment>
<name>A0A448ICE3_MYCCI</name>
<keyword evidence="2 4" id="KW-0472">Membrane</keyword>
<dbReference type="RefSeq" id="WP_235666253.1">
    <property type="nucleotide sequence ID" value="NZ_AP022604.1"/>
</dbReference>
<evidence type="ECO:0000256" key="1">
    <source>
        <dbReference type="ARBA" id="ARBA00004370"/>
    </source>
</evidence>
<keyword evidence="4" id="KW-1133">Transmembrane helix</keyword>
<reference evidence="5 6" key="1">
    <citation type="submission" date="2018-12" db="EMBL/GenBank/DDBJ databases">
        <authorList>
            <consortium name="Pathogen Informatics"/>
        </authorList>
    </citation>
    <scope>NUCLEOTIDE SEQUENCE [LARGE SCALE GENOMIC DNA]</scope>
    <source>
        <strain evidence="5 6">NCTC10485</strain>
    </source>
</reference>
<dbReference type="EMBL" id="LR134355">
    <property type="protein sequence ID" value="VEG50152.1"/>
    <property type="molecule type" value="Genomic_DNA"/>
</dbReference>
<organism evidence="5 6">
    <name type="scientific">Mycolicibacterium chitae</name>
    <name type="common">Mycobacterium chitae</name>
    <dbReference type="NCBI Taxonomy" id="1792"/>
    <lineage>
        <taxon>Bacteria</taxon>
        <taxon>Bacillati</taxon>
        <taxon>Actinomycetota</taxon>
        <taxon>Actinomycetes</taxon>
        <taxon>Mycobacteriales</taxon>
        <taxon>Mycobacteriaceae</taxon>
        <taxon>Mycolicibacterium</taxon>
    </lineage>
</organism>
<evidence type="ECO:0000256" key="3">
    <source>
        <dbReference type="SAM" id="MobiDB-lite"/>
    </source>
</evidence>
<evidence type="ECO:0000313" key="6">
    <source>
        <dbReference type="Proteomes" id="UP000282551"/>
    </source>
</evidence>
<dbReference type="Proteomes" id="UP000282551">
    <property type="component" value="Chromosome"/>
</dbReference>
<dbReference type="GO" id="GO:0016020">
    <property type="term" value="C:membrane"/>
    <property type="evidence" value="ECO:0007669"/>
    <property type="project" value="UniProtKB-SubCell"/>
</dbReference>
<keyword evidence="6" id="KW-1185">Reference proteome</keyword>